<sequence length="56" mass="6290">MFAESPSLSNCDLHPNTQGIWEVILISNQDSRISAHVCKNSSSSRKDLLQVDIIQY</sequence>
<dbReference type="EMBL" id="GBXM01025402">
    <property type="protein sequence ID" value="JAH83175.1"/>
    <property type="molecule type" value="Transcribed_RNA"/>
</dbReference>
<proteinExistence type="predicted"/>
<accession>A0A0E9W0T6</accession>
<protein>
    <submittedName>
        <fullName evidence="1">Uncharacterized protein</fullName>
    </submittedName>
</protein>
<evidence type="ECO:0000313" key="1">
    <source>
        <dbReference type="EMBL" id="JAH83175.1"/>
    </source>
</evidence>
<name>A0A0E9W0T6_ANGAN</name>
<organism evidence="1">
    <name type="scientific">Anguilla anguilla</name>
    <name type="common">European freshwater eel</name>
    <name type="synonym">Muraena anguilla</name>
    <dbReference type="NCBI Taxonomy" id="7936"/>
    <lineage>
        <taxon>Eukaryota</taxon>
        <taxon>Metazoa</taxon>
        <taxon>Chordata</taxon>
        <taxon>Craniata</taxon>
        <taxon>Vertebrata</taxon>
        <taxon>Euteleostomi</taxon>
        <taxon>Actinopterygii</taxon>
        <taxon>Neopterygii</taxon>
        <taxon>Teleostei</taxon>
        <taxon>Anguilliformes</taxon>
        <taxon>Anguillidae</taxon>
        <taxon>Anguilla</taxon>
    </lineage>
</organism>
<dbReference type="AlphaFoldDB" id="A0A0E9W0T6"/>
<reference evidence="1" key="1">
    <citation type="submission" date="2014-11" db="EMBL/GenBank/DDBJ databases">
        <authorList>
            <person name="Amaro Gonzalez C."/>
        </authorList>
    </citation>
    <scope>NUCLEOTIDE SEQUENCE</scope>
</reference>
<reference evidence="1" key="2">
    <citation type="journal article" date="2015" name="Fish Shellfish Immunol.">
        <title>Early steps in the European eel (Anguilla anguilla)-Vibrio vulnificus interaction in the gills: Role of the RtxA13 toxin.</title>
        <authorList>
            <person name="Callol A."/>
            <person name="Pajuelo D."/>
            <person name="Ebbesson L."/>
            <person name="Teles M."/>
            <person name="MacKenzie S."/>
            <person name="Amaro C."/>
        </authorList>
    </citation>
    <scope>NUCLEOTIDE SEQUENCE</scope>
</reference>